<gene>
    <name evidence="2" type="ORF">M378DRAFT_561936</name>
</gene>
<keyword evidence="1" id="KW-1133">Transmembrane helix</keyword>
<evidence type="ECO:0000313" key="2">
    <source>
        <dbReference type="EMBL" id="KIL55827.1"/>
    </source>
</evidence>
<dbReference type="PANTHER" id="PTHR12879:SF8">
    <property type="entry name" value="SPHINGOLIPID DELTA(4)-DESATURASE DES1"/>
    <property type="match status" value="1"/>
</dbReference>
<evidence type="ECO:0000256" key="1">
    <source>
        <dbReference type="SAM" id="Phobius"/>
    </source>
</evidence>
<dbReference type="GO" id="GO:0016020">
    <property type="term" value="C:membrane"/>
    <property type="evidence" value="ECO:0007669"/>
    <property type="project" value="GOC"/>
</dbReference>
<dbReference type="HOGENOM" id="CLU_2573399_0_0_1"/>
<proteinExistence type="predicted"/>
<dbReference type="OrthoDB" id="2960850at2759"/>
<organism evidence="2 3">
    <name type="scientific">Amanita muscaria (strain Koide BX008)</name>
    <dbReference type="NCBI Taxonomy" id="946122"/>
    <lineage>
        <taxon>Eukaryota</taxon>
        <taxon>Fungi</taxon>
        <taxon>Dikarya</taxon>
        <taxon>Basidiomycota</taxon>
        <taxon>Agaricomycotina</taxon>
        <taxon>Agaricomycetes</taxon>
        <taxon>Agaricomycetidae</taxon>
        <taxon>Agaricales</taxon>
        <taxon>Pluteineae</taxon>
        <taxon>Amanitaceae</taxon>
        <taxon>Amanita</taxon>
    </lineage>
</organism>
<protein>
    <submittedName>
        <fullName evidence="2">Uncharacterized protein</fullName>
    </submittedName>
</protein>
<keyword evidence="3" id="KW-1185">Reference proteome</keyword>
<reference evidence="2 3" key="1">
    <citation type="submission" date="2014-04" db="EMBL/GenBank/DDBJ databases">
        <title>Evolutionary Origins and Diversification of the Mycorrhizal Mutualists.</title>
        <authorList>
            <consortium name="DOE Joint Genome Institute"/>
            <consortium name="Mycorrhizal Genomics Consortium"/>
            <person name="Kohler A."/>
            <person name="Kuo A."/>
            <person name="Nagy L.G."/>
            <person name="Floudas D."/>
            <person name="Copeland A."/>
            <person name="Barry K.W."/>
            <person name="Cichocki N."/>
            <person name="Veneault-Fourrey C."/>
            <person name="LaButti K."/>
            <person name="Lindquist E.A."/>
            <person name="Lipzen A."/>
            <person name="Lundell T."/>
            <person name="Morin E."/>
            <person name="Murat C."/>
            <person name="Riley R."/>
            <person name="Ohm R."/>
            <person name="Sun H."/>
            <person name="Tunlid A."/>
            <person name="Henrissat B."/>
            <person name="Grigoriev I.V."/>
            <person name="Hibbett D.S."/>
            <person name="Martin F."/>
        </authorList>
    </citation>
    <scope>NUCLEOTIDE SEQUENCE [LARGE SCALE GENOMIC DNA]</scope>
    <source>
        <strain evidence="2 3">Koide BX008</strain>
    </source>
</reference>
<dbReference type="STRING" id="946122.A0A0C2W3Y6"/>
<keyword evidence="1" id="KW-0812">Transmembrane</keyword>
<dbReference type="PANTHER" id="PTHR12879">
    <property type="entry name" value="SPHINGOLIPID DELTA 4 DESATURASE/C-4 HYDROXYLASE PROTEIN DES2"/>
    <property type="match status" value="1"/>
</dbReference>
<name>A0A0C2W3Y6_AMAMK</name>
<dbReference type="Proteomes" id="UP000054549">
    <property type="component" value="Unassembled WGS sequence"/>
</dbReference>
<dbReference type="AlphaFoldDB" id="A0A0C2W3Y6"/>
<feature type="transmembrane region" description="Helical" evidence="1">
    <location>
        <begin position="41"/>
        <end position="62"/>
    </location>
</feature>
<sequence length="81" mass="9701">MFSFSLFDRSRTPTRWQFYNTIAQFLFDFTLAKMFGMRPLIYLWMSSFFAGSLYPCAGHFIAEHFMEWKENHGVHYGNRPA</sequence>
<dbReference type="GO" id="GO:0042284">
    <property type="term" value="F:sphingolipid delta-4 desaturase activity"/>
    <property type="evidence" value="ECO:0007669"/>
    <property type="project" value="TreeGrafter"/>
</dbReference>
<dbReference type="InParanoid" id="A0A0C2W3Y6"/>
<dbReference type="GO" id="GO:0046513">
    <property type="term" value="P:ceramide biosynthetic process"/>
    <property type="evidence" value="ECO:0007669"/>
    <property type="project" value="TreeGrafter"/>
</dbReference>
<keyword evidence="1" id="KW-0472">Membrane</keyword>
<evidence type="ECO:0000313" key="3">
    <source>
        <dbReference type="Proteomes" id="UP000054549"/>
    </source>
</evidence>
<accession>A0A0C2W3Y6</accession>
<dbReference type="EMBL" id="KN818469">
    <property type="protein sequence ID" value="KIL55827.1"/>
    <property type="molecule type" value="Genomic_DNA"/>
</dbReference>